<reference evidence="1 2" key="1">
    <citation type="journal article" date="2011" name="PLoS ONE">
        <title>Haloquadratum walsbyi: limited diversity in a global pond.</title>
        <authorList>
            <person name="Dyall-Smith M."/>
            <person name="Pfeiffer F."/>
            <person name="Klee K."/>
            <person name="Palm P."/>
            <person name="Gross K."/>
            <person name="Schuster S.C."/>
            <person name="Rampp M."/>
            <person name="Oesterhelt D."/>
        </authorList>
    </citation>
    <scope>NUCLEOTIDE SEQUENCE [LARGE SCALE GENOMIC DNA]</scope>
    <source>
        <strain evidence="2">DSM 16854 / JCM 12705 / C23</strain>
    </source>
</reference>
<dbReference type="EMBL" id="FR746099">
    <property type="protein sequence ID" value="CCC39508.1"/>
    <property type="molecule type" value="Genomic_DNA"/>
</dbReference>
<dbReference type="GeneID" id="12446239"/>
<dbReference type="OrthoDB" id="197953at2157"/>
<evidence type="ECO:0000313" key="1">
    <source>
        <dbReference type="EMBL" id="CCC39508.1"/>
    </source>
</evidence>
<dbReference type="HOGENOM" id="CLU_100715_5_1_2"/>
<dbReference type="AlphaFoldDB" id="G0LK82"/>
<dbReference type="InterPro" id="IPR006175">
    <property type="entry name" value="YjgF/YER057c/UK114"/>
</dbReference>
<dbReference type="SUPFAM" id="SSF55298">
    <property type="entry name" value="YjgF-like"/>
    <property type="match status" value="1"/>
</dbReference>
<accession>G0LK82</accession>
<dbReference type="GO" id="GO:0120241">
    <property type="term" value="F:2-iminobutanoate/2-iminopropanoate deaminase"/>
    <property type="evidence" value="ECO:0007669"/>
    <property type="project" value="UniProtKB-EC"/>
</dbReference>
<dbReference type="PANTHER" id="PTHR43857:SF1">
    <property type="entry name" value="YJGH FAMILY PROTEIN"/>
    <property type="match status" value="1"/>
</dbReference>
<dbReference type="Pfam" id="PF01042">
    <property type="entry name" value="Ribonuc_L-PSP"/>
    <property type="match status" value="1"/>
</dbReference>
<organism evidence="1 2">
    <name type="scientific">Haloquadratum walsbyi (strain DSM 16854 / JCM 12705 / C23)</name>
    <dbReference type="NCBI Taxonomy" id="768065"/>
    <lineage>
        <taxon>Archaea</taxon>
        <taxon>Methanobacteriati</taxon>
        <taxon>Methanobacteriota</taxon>
        <taxon>Stenosarchaea group</taxon>
        <taxon>Halobacteria</taxon>
        <taxon>Halobacteriales</taxon>
        <taxon>Haloferacaceae</taxon>
        <taxon>Haloquadratum</taxon>
    </lineage>
</organism>
<proteinExistence type="predicted"/>
<gene>
    <name evidence="1" type="primary">ridA2</name>
    <name evidence="1" type="ordered locus">Hqrw_1564</name>
</gene>
<dbReference type="Proteomes" id="UP000007954">
    <property type="component" value="Chromosome"/>
</dbReference>
<dbReference type="KEGG" id="hwc:Hqrw_1564"/>
<protein>
    <submittedName>
        <fullName evidence="1">Enamine/imine deaminase</fullName>
        <ecNumber evidence="1">3.5.99.10</ecNumber>
    </submittedName>
</protein>
<dbReference type="RefSeq" id="WP_014555354.1">
    <property type="nucleotide sequence ID" value="NC_017459.1"/>
</dbReference>
<dbReference type="CDD" id="cd06154">
    <property type="entry name" value="YjgF_YER057c_UK114_like_6"/>
    <property type="match status" value="1"/>
</dbReference>
<name>G0LK82_HALWC</name>
<dbReference type="InterPro" id="IPR035959">
    <property type="entry name" value="RutC-like_sf"/>
</dbReference>
<evidence type="ECO:0000313" key="2">
    <source>
        <dbReference type="Proteomes" id="UP000007954"/>
    </source>
</evidence>
<sequence>MERQRASTGTEWETQNGYSRALRAGNTIYIAGTTAVDLDGNVVAEGDPYAQTQHILDIIADALADVGANLDDVVRTRMYITDIAHQDAVGRAHGEIFADIRPAATMLQIEGLAKPELLVEIEAEAKLEDINGS</sequence>
<dbReference type="EC" id="3.5.99.10" evidence="1"/>
<dbReference type="PANTHER" id="PTHR43857">
    <property type="entry name" value="BLR7761 PROTEIN"/>
    <property type="match status" value="1"/>
</dbReference>
<dbReference type="Gene3D" id="3.30.1330.40">
    <property type="entry name" value="RutC-like"/>
    <property type="match status" value="1"/>
</dbReference>
<keyword evidence="1" id="KW-0378">Hydrolase</keyword>